<sequence>MGRLADIHLTKGQGDDRNNDGDGGYLDFQFKNGQCTDWADARYFELTGHHIDWFGDASTWPNKAREANGWIVSSEPQVPSIIVIPPGAQGTGGPGHVAIVEDINPDQTVYTSNFNYNGGPYRKTYTDFHTGEGVYFIWHK</sequence>
<protein>
    <recommendedName>
        <fullName evidence="2">Peptidase C51 domain-containing protein</fullName>
    </recommendedName>
</protein>
<dbReference type="Proteomes" id="UP001479436">
    <property type="component" value="Unassembled WGS sequence"/>
</dbReference>
<comment type="caution">
    <text evidence="3">The sequence shown here is derived from an EMBL/GenBank/DDBJ whole genome shotgun (WGS) entry which is preliminary data.</text>
</comment>
<dbReference type="InterPro" id="IPR007921">
    <property type="entry name" value="CHAP_dom"/>
</dbReference>
<evidence type="ECO:0000313" key="3">
    <source>
        <dbReference type="EMBL" id="KAK9767127.1"/>
    </source>
</evidence>
<dbReference type="Gene3D" id="3.90.1720.10">
    <property type="entry name" value="endopeptidase domain like (from Nostoc punctiforme)"/>
    <property type="match status" value="1"/>
</dbReference>
<evidence type="ECO:0000256" key="1">
    <source>
        <dbReference type="SAM" id="MobiDB-lite"/>
    </source>
</evidence>
<dbReference type="InterPro" id="IPR038765">
    <property type="entry name" value="Papain-like_cys_pep_sf"/>
</dbReference>
<feature type="region of interest" description="Disordered" evidence="1">
    <location>
        <begin position="1"/>
        <end position="20"/>
    </location>
</feature>
<proteinExistence type="predicted"/>
<dbReference type="SUPFAM" id="SSF54001">
    <property type="entry name" value="Cysteine proteinases"/>
    <property type="match status" value="1"/>
</dbReference>
<evidence type="ECO:0000313" key="4">
    <source>
        <dbReference type="Proteomes" id="UP001479436"/>
    </source>
</evidence>
<feature type="domain" description="Peptidase C51" evidence="2">
    <location>
        <begin position="10"/>
        <end position="138"/>
    </location>
</feature>
<dbReference type="EMBL" id="JASJQH010000100">
    <property type="protein sequence ID" value="KAK9767127.1"/>
    <property type="molecule type" value="Genomic_DNA"/>
</dbReference>
<dbReference type="Pfam" id="PF05257">
    <property type="entry name" value="CHAP"/>
    <property type="match status" value="1"/>
</dbReference>
<gene>
    <name evidence="3" type="ORF">K7432_003319</name>
</gene>
<keyword evidence="4" id="KW-1185">Reference proteome</keyword>
<dbReference type="PROSITE" id="PS50911">
    <property type="entry name" value="CHAP"/>
    <property type="match status" value="1"/>
</dbReference>
<organism evidence="3 4">
    <name type="scientific">Basidiobolus ranarum</name>
    <dbReference type="NCBI Taxonomy" id="34480"/>
    <lineage>
        <taxon>Eukaryota</taxon>
        <taxon>Fungi</taxon>
        <taxon>Fungi incertae sedis</taxon>
        <taxon>Zoopagomycota</taxon>
        <taxon>Entomophthoromycotina</taxon>
        <taxon>Basidiobolomycetes</taxon>
        <taxon>Basidiobolales</taxon>
        <taxon>Basidiobolaceae</taxon>
        <taxon>Basidiobolus</taxon>
    </lineage>
</organism>
<evidence type="ECO:0000259" key="2">
    <source>
        <dbReference type="PROSITE" id="PS50911"/>
    </source>
</evidence>
<accession>A0ABR2X020</accession>
<reference evidence="3 4" key="1">
    <citation type="submission" date="2023-04" db="EMBL/GenBank/DDBJ databases">
        <title>Genome of Basidiobolus ranarum AG-B5.</title>
        <authorList>
            <person name="Stajich J.E."/>
            <person name="Carter-House D."/>
            <person name="Gryganskyi A."/>
        </authorList>
    </citation>
    <scope>NUCLEOTIDE SEQUENCE [LARGE SCALE GENOMIC DNA]</scope>
    <source>
        <strain evidence="3 4">AG-B5</strain>
    </source>
</reference>
<name>A0ABR2X020_9FUNG</name>